<dbReference type="InterPro" id="IPR029063">
    <property type="entry name" value="SAM-dependent_MTases_sf"/>
</dbReference>
<dbReference type="Proteomes" id="UP000006039">
    <property type="component" value="Unassembled WGS sequence"/>
</dbReference>
<reference evidence="1" key="2">
    <citation type="submission" date="2010-07" db="EMBL/GenBank/DDBJ databases">
        <authorList>
            <consortium name="The Broad Institute Genome Sequencing Platform"/>
            <consortium name="Broad Institute Genome Sequencing Center for Infectious Disease"/>
            <person name="Ma L.-J."/>
            <person name="Dead R."/>
            <person name="Young S."/>
            <person name="Zeng Q."/>
            <person name="Koehrsen M."/>
            <person name="Alvarado L."/>
            <person name="Berlin A."/>
            <person name="Chapman S.B."/>
            <person name="Chen Z."/>
            <person name="Freedman E."/>
            <person name="Gellesch M."/>
            <person name="Goldberg J."/>
            <person name="Griggs A."/>
            <person name="Gujja S."/>
            <person name="Heilman E.R."/>
            <person name="Heiman D."/>
            <person name="Hepburn T."/>
            <person name="Howarth C."/>
            <person name="Jen D."/>
            <person name="Larson L."/>
            <person name="Mehta T."/>
            <person name="Neiman D."/>
            <person name="Pearson M."/>
            <person name="Roberts A."/>
            <person name="Saif S."/>
            <person name="Shea T."/>
            <person name="Shenoy N."/>
            <person name="Sisk P."/>
            <person name="Stolte C."/>
            <person name="Sykes S."/>
            <person name="Walk T."/>
            <person name="White J."/>
            <person name="Yandava C."/>
            <person name="Haas B."/>
            <person name="Nusbaum C."/>
            <person name="Birren B."/>
        </authorList>
    </citation>
    <scope>NUCLEOTIDE SEQUENCE</scope>
    <source>
        <strain evidence="1">R3-111a-1</strain>
    </source>
</reference>
<dbReference type="SUPFAM" id="SSF53335">
    <property type="entry name" value="S-adenosyl-L-methionine-dependent methyltransferases"/>
    <property type="match status" value="1"/>
</dbReference>
<dbReference type="InterPro" id="IPR050320">
    <property type="entry name" value="N5-glutamine_MTase"/>
</dbReference>
<dbReference type="PANTHER" id="PTHR18895">
    <property type="entry name" value="HEMK METHYLTRANSFERASE"/>
    <property type="match status" value="1"/>
</dbReference>
<reference evidence="2" key="5">
    <citation type="submission" date="2018-04" db="UniProtKB">
        <authorList>
            <consortium name="EnsemblFungi"/>
        </authorList>
    </citation>
    <scope>IDENTIFICATION</scope>
    <source>
        <strain evidence="2">R3-111a-1</strain>
    </source>
</reference>
<evidence type="ECO:0000313" key="1">
    <source>
        <dbReference type="EMBL" id="EJT74043.1"/>
    </source>
</evidence>
<dbReference type="EMBL" id="GL385398">
    <property type="protein sequence ID" value="EJT74043.1"/>
    <property type="molecule type" value="Genomic_DNA"/>
</dbReference>
<dbReference type="HOGENOM" id="CLU_018398_0_0_1"/>
<dbReference type="FunCoup" id="J3P301">
    <property type="interactions" value="73"/>
</dbReference>
<proteinExistence type="predicted"/>
<organism evidence="1">
    <name type="scientific">Gaeumannomyces tritici (strain R3-111a-1)</name>
    <name type="common">Wheat and barley take-all root rot fungus</name>
    <name type="synonym">Gaeumannomyces graminis var. tritici</name>
    <dbReference type="NCBI Taxonomy" id="644352"/>
    <lineage>
        <taxon>Eukaryota</taxon>
        <taxon>Fungi</taxon>
        <taxon>Dikarya</taxon>
        <taxon>Ascomycota</taxon>
        <taxon>Pezizomycotina</taxon>
        <taxon>Sordariomycetes</taxon>
        <taxon>Sordariomycetidae</taxon>
        <taxon>Magnaporthales</taxon>
        <taxon>Magnaporthaceae</taxon>
        <taxon>Gaeumannomyces</taxon>
    </lineage>
</organism>
<dbReference type="GeneID" id="20348350"/>
<dbReference type="GO" id="GO:0005739">
    <property type="term" value="C:mitochondrion"/>
    <property type="evidence" value="ECO:0007669"/>
    <property type="project" value="TreeGrafter"/>
</dbReference>
<gene>
    <name evidence="2" type="primary">20348350</name>
    <name evidence="1" type="ORF">GGTG_07892</name>
</gene>
<dbReference type="RefSeq" id="XP_009223987.1">
    <property type="nucleotide sequence ID" value="XM_009225723.1"/>
</dbReference>
<dbReference type="eggNOG" id="KOG2904">
    <property type="taxonomic scope" value="Eukaryota"/>
</dbReference>
<name>J3P301_GAET3</name>
<reference evidence="3" key="1">
    <citation type="submission" date="2010-07" db="EMBL/GenBank/DDBJ databases">
        <title>The genome sequence of Gaeumannomyces graminis var. tritici strain R3-111a-1.</title>
        <authorList>
            <consortium name="The Broad Institute Genome Sequencing Platform"/>
            <person name="Ma L.-J."/>
            <person name="Dead R."/>
            <person name="Young S."/>
            <person name="Zeng Q."/>
            <person name="Koehrsen M."/>
            <person name="Alvarado L."/>
            <person name="Berlin A."/>
            <person name="Chapman S.B."/>
            <person name="Chen Z."/>
            <person name="Freedman E."/>
            <person name="Gellesch M."/>
            <person name="Goldberg J."/>
            <person name="Griggs A."/>
            <person name="Gujja S."/>
            <person name="Heilman E.R."/>
            <person name="Heiman D."/>
            <person name="Hepburn T."/>
            <person name="Howarth C."/>
            <person name="Jen D."/>
            <person name="Larson L."/>
            <person name="Mehta T."/>
            <person name="Neiman D."/>
            <person name="Pearson M."/>
            <person name="Roberts A."/>
            <person name="Saif S."/>
            <person name="Shea T."/>
            <person name="Shenoy N."/>
            <person name="Sisk P."/>
            <person name="Stolte C."/>
            <person name="Sykes S."/>
            <person name="Walk T."/>
            <person name="White J."/>
            <person name="Yandava C."/>
            <person name="Haas B."/>
            <person name="Nusbaum C."/>
            <person name="Birren B."/>
        </authorList>
    </citation>
    <scope>NUCLEOTIDE SEQUENCE [LARGE SCALE GENOMIC DNA]</scope>
    <source>
        <strain evidence="3">R3-111a-1</strain>
    </source>
</reference>
<dbReference type="VEuPathDB" id="FungiDB:GGTG_07892"/>
<dbReference type="EnsemblFungi" id="EJT74043">
    <property type="protein sequence ID" value="EJT74043"/>
    <property type="gene ID" value="GGTG_07892"/>
</dbReference>
<accession>J3P301</accession>
<dbReference type="PANTHER" id="PTHR18895:SF74">
    <property type="entry name" value="MTRF1L RELEASE FACTOR GLUTAMINE METHYLTRANSFERASE"/>
    <property type="match status" value="1"/>
</dbReference>
<dbReference type="AlphaFoldDB" id="J3P301"/>
<keyword evidence="3" id="KW-1185">Reference proteome</keyword>
<reference evidence="2" key="4">
    <citation type="journal article" date="2015" name="G3 (Bethesda)">
        <title>Genome sequences of three phytopathogenic species of the Magnaporthaceae family of fungi.</title>
        <authorList>
            <person name="Okagaki L.H."/>
            <person name="Nunes C.C."/>
            <person name="Sailsbery J."/>
            <person name="Clay B."/>
            <person name="Brown D."/>
            <person name="John T."/>
            <person name="Oh Y."/>
            <person name="Young N."/>
            <person name="Fitzgerald M."/>
            <person name="Haas B.J."/>
            <person name="Zeng Q."/>
            <person name="Young S."/>
            <person name="Adiconis X."/>
            <person name="Fan L."/>
            <person name="Levin J.Z."/>
            <person name="Mitchell T.K."/>
            <person name="Okubara P.A."/>
            <person name="Farman M.L."/>
            <person name="Kohn L.M."/>
            <person name="Birren B."/>
            <person name="Ma L.-J."/>
            <person name="Dean R.A."/>
        </authorList>
    </citation>
    <scope>NUCLEOTIDE SEQUENCE</scope>
    <source>
        <strain evidence="2">R3-111a-1</strain>
    </source>
</reference>
<dbReference type="STRING" id="644352.J3P301"/>
<protein>
    <recommendedName>
        <fullName evidence="4">Methyltransferase domain-containing protein</fullName>
    </recommendedName>
</protein>
<evidence type="ECO:0000313" key="2">
    <source>
        <dbReference type="EnsemblFungi" id="EJT74043"/>
    </source>
</evidence>
<dbReference type="Gene3D" id="3.40.50.150">
    <property type="entry name" value="Vaccinia Virus protein VP39"/>
    <property type="match status" value="1"/>
</dbReference>
<evidence type="ECO:0000313" key="3">
    <source>
        <dbReference type="Proteomes" id="UP000006039"/>
    </source>
</evidence>
<dbReference type="OrthoDB" id="269872at2759"/>
<sequence length="434" mass="47837">MPRLRPSLLRAAHRLSPHAAVLLPVCRSIPSALSELRWIREHADTLPQRLLPRGEHRRWWGAYGDRREELTARLCRRRGRGEPLQYILGTQPFGELEIKCRPGVLIPRPETEAYTVHLADLIRGRRLHALSSHPALQPAAPATANSACTRHPLRILDLCTGTGCIPLLLLSRLGRSLGIDVEARGLDVSASAVLLARDNAAHNRRYLLPPTLLPLPTGADGGGEESASPTFALADVFWHDFTLARSLLAHPGGGGGGWDVVTCNPPYVSEAGFARETARSVRDFEPKAANVPLSPYRHRQRDDNDANRRRRPEDVFYPRVLYVAAALARARVVLLEVGDLAQARRVAGAALRLLRGERFWRRRRAGDDDDDDPGLVGEGVAAVDVEIWRDWPDASTPAGAEEVDHVVVDGVRVPVRGSGHGRAVLVQLDYEPRD</sequence>
<evidence type="ECO:0008006" key="4">
    <source>
        <dbReference type="Google" id="ProtNLM"/>
    </source>
</evidence>
<dbReference type="Gene3D" id="1.10.8.10">
    <property type="entry name" value="DNA helicase RuvA subunit, C-terminal domain"/>
    <property type="match status" value="1"/>
</dbReference>
<reference evidence="1" key="3">
    <citation type="submission" date="2010-09" db="EMBL/GenBank/DDBJ databases">
        <title>Annotation of Gaeumannomyces graminis var. tritici R3-111a-1.</title>
        <authorList>
            <consortium name="The Broad Institute Genome Sequencing Platform"/>
            <person name="Ma L.-J."/>
            <person name="Dead R."/>
            <person name="Young S.K."/>
            <person name="Zeng Q."/>
            <person name="Gargeya S."/>
            <person name="Fitzgerald M."/>
            <person name="Haas B."/>
            <person name="Abouelleil A."/>
            <person name="Alvarado L."/>
            <person name="Arachchi H.M."/>
            <person name="Berlin A."/>
            <person name="Brown A."/>
            <person name="Chapman S.B."/>
            <person name="Chen Z."/>
            <person name="Dunbar C."/>
            <person name="Freedman E."/>
            <person name="Gearin G."/>
            <person name="Gellesch M."/>
            <person name="Goldberg J."/>
            <person name="Griggs A."/>
            <person name="Gujja S."/>
            <person name="Heiman D."/>
            <person name="Howarth C."/>
            <person name="Larson L."/>
            <person name="Lui A."/>
            <person name="MacDonald P.J.P."/>
            <person name="Mehta T."/>
            <person name="Montmayeur A."/>
            <person name="Murphy C."/>
            <person name="Neiman D."/>
            <person name="Pearson M."/>
            <person name="Priest M."/>
            <person name="Roberts A."/>
            <person name="Saif S."/>
            <person name="Shea T."/>
            <person name="Shenoy N."/>
            <person name="Sisk P."/>
            <person name="Stolte C."/>
            <person name="Sykes S."/>
            <person name="Yandava C."/>
            <person name="Wortman J."/>
            <person name="Nusbaum C."/>
            <person name="Birren B."/>
        </authorList>
    </citation>
    <scope>NUCLEOTIDE SEQUENCE</scope>
    <source>
        <strain evidence="1">R3-111a-1</strain>
    </source>
</reference>